<evidence type="ECO:0000313" key="2">
    <source>
        <dbReference type="EMBL" id="CAE7158255.1"/>
    </source>
</evidence>
<dbReference type="AlphaFoldDB" id="A0A812IP97"/>
<reference evidence="2" key="1">
    <citation type="submission" date="2021-02" db="EMBL/GenBank/DDBJ databases">
        <authorList>
            <person name="Dougan E. K."/>
            <person name="Rhodes N."/>
            <person name="Thang M."/>
            <person name="Chan C."/>
        </authorList>
    </citation>
    <scope>NUCLEOTIDE SEQUENCE</scope>
</reference>
<feature type="region of interest" description="Disordered" evidence="1">
    <location>
        <begin position="79"/>
        <end position="158"/>
    </location>
</feature>
<name>A0A812IP97_9DINO</name>
<evidence type="ECO:0000313" key="3">
    <source>
        <dbReference type="Proteomes" id="UP000601435"/>
    </source>
</evidence>
<dbReference type="OrthoDB" id="483354at2759"/>
<protein>
    <submittedName>
        <fullName evidence="2">Uncharacterized protein</fullName>
    </submittedName>
</protein>
<feature type="compositionally biased region" description="Basic residues" evidence="1">
    <location>
        <begin position="112"/>
        <end position="143"/>
    </location>
</feature>
<accession>A0A812IP97</accession>
<dbReference type="Proteomes" id="UP000601435">
    <property type="component" value="Unassembled WGS sequence"/>
</dbReference>
<gene>
    <name evidence="2" type="ORF">SNEC2469_LOCUS323</name>
</gene>
<dbReference type="EMBL" id="CAJNJA010001261">
    <property type="protein sequence ID" value="CAE7158255.1"/>
    <property type="molecule type" value="Genomic_DNA"/>
</dbReference>
<comment type="caution">
    <text evidence="2">The sequence shown here is derived from an EMBL/GenBank/DDBJ whole genome shotgun (WGS) entry which is preliminary data.</text>
</comment>
<keyword evidence="3" id="KW-1185">Reference proteome</keyword>
<evidence type="ECO:0000256" key="1">
    <source>
        <dbReference type="SAM" id="MobiDB-lite"/>
    </source>
</evidence>
<proteinExistence type="predicted"/>
<organism evidence="2 3">
    <name type="scientific">Symbiodinium necroappetens</name>
    <dbReference type="NCBI Taxonomy" id="1628268"/>
    <lineage>
        <taxon>Eukaryota</taxon>
        <taxon>Sar</taxon>
        <taxon>Alveolata</taxon>
        <taxon>Dinophyceae</taxon>
        <taxon>Suessiales</taxon>
        <taxon>Symbiodiniaceae</taxon>
        <taxon>Symbiodinium</taxon>
    </lineage>
</organism>
<sequence>MLISLKQKNSKKSRGLRKWMTFKEMCERFGESVATDIRDAKLEDAELRQKEVRDHPECKHRKDMQQFLCLAEDVEENEDLEEVEKLFQAEEGSSDSSDDSTEDDEAETSSSKKAKTNKKKKKKAKKAKTKKASVKAKPKKKAVPKGQTAGKDSMTSKPLTLNPKPWYIIIYILYTPPLQDASADAEAIMKDAKKARAWV</sequence>
<feature type="compositionally biased region" description="Acidic residues" evidence="1">
    <location>
        <begin position="92"/>
        <end position="107"/>
    </location>
</feature>